<name>A0AAU6WAD4_9MICC</name>
<evidence type="ECO:0000313" key="3">
    <source>
        <dbReference type="EMBL" id="XAO44936.1"/>
    </source>
</evidence>
<evidence type="ECO:0000256" key="1">
    <source>
        <dbReference type="SAM" id="Phobius"/>
    </source>
</evidence>
<dbReference type="KEGG" id="gey:QMQ05_11275"/>
<accession>A0AAU6WAD4</accession>
<gene>
    <name evidence="3" type="ORF">QMQ05_11275</name>
</gene>
<dbReference type="RefSeq" id="WP_345470107.1">
    <property type="nucleotide sequence ID" value="NZ_CP125942.1"/>
</dbReference>
<reference evidence="3 4" key="1">
    <citation type="submission" date="2023-05" db="EMBL/GenBank/DDBJ databases">
        <title>Glutamicibacter sp. B1, complete genome.</title>
        <authorList>
            <person name="Long Y.H."/>
            <person name="Fang T."/>
            <person name="Li X.Y."/>
        </authorList>
    </citation>
    <scope>NUCLEOTIDE SEQUENCE [LARGE SCALE GENOMIC DNA]</scope>
    <source>
        <strain evidence="3 4">B1</strain>
    </source>
</reference>
<keyword evidence="1" id="KW-1133">Transmembrane helix</keyword>
<protein>
    <submittedName>
        <fullName evidence="3">VanZ family protein</fullName>
    </submittedName>
</protein>
<dbReference type="AlphaFoldDB" id="A0AAU6WAD4"/>
<feature type="transmembrane region" description="Helical" evidence="1">
    <location>
        <begin position="95"/>
        <end position="112"/>
    </location>
</feature>
<dbReference type="EMBL" id="CP125942">
    <property type="protein sequence ID" value="XAO44936.1"/>
    <property type="molecule type" value="Genomic_DNA"/>
</dbReference>
<dbReference type="InterPro" id="IPR006976">
    <property type="entry name" value="VanZ-like"/>
</dbReference>
<feature type="transmembrane region" description="Helical" evidence="1">
    <location>
        <begin position="34"/>
        <end position="56"/>
    </location>
</feature>
<keyword evidence="1" id="KW-0812">Transmembrane</keyword>
<dbReference type="PANTHER" id="PTHR36834">
    <property type="entry name" value="MEMBRANE PROTEIN-RELATED"/>
    <property type="match status" value="1"/>
</dbReference>
<keyword evidence="1" id="KW-0472">Membrane</keyword>
<organism evidence="3 4">
    <name type="scientific">Glutamicibacter ectropisis</name>
    <dbReference type="NCBI Taxonomy" id="3046593"/>
    <lineage>
        <taxon>Bacteria</taxon>
        <taxon>Bacillati</taxon>
        <taxon>Actinomycetota</taxon>
        <taxon>Actinomycetes</taxon>
        <taxon>Micrococcales</taxon>
        <taxon>Micrococcaceae</taxon>
        <taxon>Glutamicibacter</taxon>
    </lineage>
</organism>
<dbReference type="InterPro" id="IPR053150">
    <property type="entry name" value="Teicoplanin_resist-assoc"/>
</dbReference>
<dbReference type="Pfam" id="PF04892">
    <property type="entry name" value="VanZ"/>
    <property type="match status" value="1"/>
</dbReference>
<proteinExistence type="predicted"/>
<sequence>MASIAFWPVPVDSAAGPQLASALSWLHAHGIPAFVNYEFVEFAANIIFFMPLGLILSFALHRFWFACVLGFATSALIELGQFFFLPNRYATLTDVVANTLGTCLGAGLWLVVKKTS</sequence>
<keyword evidence="4" id="KW-1185">Reference proteome</keyword>
<feature type="domain" description="VanZ-like" evidence="2">
    <location>
        <begin position="23"/>
        <end position="112"/>
    </location>
</feature>
<evidence type="ECO:0000313" key="4">
    <source>
        <dbReference type="Proteomes" id="UP001486888"/>
    </source>
</evidence>
<evidence type="ECO:0000259" key="2">
    <source>
        <dbReference type="Pfam" id="PF04892"/>
    </source>
</evidence>
<dbReference type="PANTHER" id="PTHR36834:SF2">
    <property type="entry name" value="MEMBRANE PROTEIN"/>
    <property type="match status" value="1"/>
</dbReference>
<dbReference type="Proteomes" id="UP001486888">
    <property type="component" value="Chromosome"/>
</dbReference>
<feature type="transmembrane region" description="Helical" evidence="1">
    <location>
        <begin position="63"/>
        <end position="83"/>
    </location>
</feature>